<evidence type="ECO:0000256" key="2">
    <source>
        <dbReference type="ARBA" id="ARBA00022664"/>
    </source>
</evidence>
<dbReference type="HOGENOM" id="CLU_000288_57_2_1"/>
<keyword evidence="3" id="KW-0677">Repeat</keyword>
<dbReference type="Pfam" id="PF00400">
    <property type="entry name" value="WD40"/>
    <property type="match status" value="6"/>
</dbReference>
<dbReference type="InterPro" id="IPR052234">
    <property type="entry name" value="U5_snRNP_Component"/>
</dbReference>
<dbReference type="STRING" id="135651.G0NJR8"/>
<dbReference type="PROSITE" id="PS00678">
    <property type="entry name" value="WD_REPEATS_1"/>
    <property type="match status" value="3"/>
</dbReference>
<reference evidence="7" key="1">
    <citation type="submission" date="2011-07" db="EMBL/GenBank/DDBJ databases">
        <authorList>
            <consortium name="Caenorhabditis brenneri Sequencing and Analysis Consortium"/>
            <person name="Wilson R.K."/>
        </authorList>
    </citation>
    <scope>NUCLEOTIDE SEQUENCE [LARGE SCALE GENOMIC DNA]</scope>
    <source>
        <strain evidence="7">PB2801</strain>
    </source>
</reference>
<dbReference type="CDD" id="cd00200">
    <property type="entry name" value="WD40"/>
    <property type="match status" value="1"/>
</dbReference>
<evidence type="ECO:0000256" key="5">
    <source>
        <dbReference type="PROSITE-ProRule" id="PRU00221"/>
    </source>
</evidence>
<dbReference type="Gene3D" id="2.130.10.10">
    <property type="entry name" value="YVTN repeat-like/Quinoprotein amine dehydrogenase"/>
    <property type="match status" value="1"/>
</dbReference>
<dbReference type="Proteomes" id="UP000008068">
    <property type="component" value="Unassembled WGS sequence"/>
</dbReference>
<dbReference type="GO" id="GO:0003723">
    <property type="term" value="F:RNA binding"/>
    <property type="evidence" value="ECO:0007669"/>
    <property type="project" value="TreeGrafter"/>
</dbReference>
<dbReference type="eggNOG" id="KOG0265">
    <property type="taxonomic scope" value="Eukaryota"/>
</dbReference>
<keyword evidence="2" id="KW-0507">mRNA processing</keyword>
<feature type="repeat" description="WD" evidence="5">
    <location>
        <begin position="77"/>
        <end position="118"/>
    </location>
</feature>
<dbReference type="OrthoDB" id="1068471at2759"/>
<dbReference type="GO" id="GO:0006397">
    <property type="term" value="P:mRNA processing"/>
    <property type="evidence" value="ECO:0007669"/>
    <property type="project" value="UniProtKB-KW"/>
</dbReference>
<feature type="repeat" description="WD" evidence="5">
    <location>
        <begin position="265"/>
        <end position="294"/>
    </location>
</feature>
<dbReference type="PROSITE" id="PS50082">
    <property type="entry name" value="WD_REPEATS_2"/>
    <property type="match status" value="5"/>
</dbReference>
<dbReference type="SMART" id="SM00320">
    <property type="entry name" value="WD40"/>
    <property type="match status" value="7"/>
</dbReference>
<evidence type="ECO:0000313" key="7">
    <source>
        <dbReference type="Proteomes" id="UP000008068"/>
    </source>
</evidence>
<evidence type="ECO:0000256" key="4">
    <source>
        <dbReference type="ARBA" id="ARBA00023187"/>
    </source>
</evidence>
<dbReference type="PRINTS" id="PR00320">
    <property type="entry name" value="GPROTEINBRPT"/>
</dbReference>
<dbReference type="OMA" id="ILYMLPG"/>
<dbReference type="InterPro" id="IPR015943">
    <property type="entry name" value="WD40/YVTN_repeat-like_dom_sf"/>
</dbReference>
<dbReference type="EMBL" id="GL379896">
    <property type="protein sequence ID" value="EGT32588.1"/>
    <property type="molecule type" value="Genomic_DNA"/>
</dbReference>
<evidence type="ECO:0000256" key="3">
    <source>
        <dbReference type="ARBA" id="ARBA00022737"/>
    </source>
</evidence>
<dbReference type="InterPro" id="IPR020472">
    <property type="entry name" value="WD40_PAC1"/>
</dbReference>
<feature type="repeat" description="WD" evidence="5">
    <location>
        <begin position="203"/>
        <end position="237"/>
    </location>
</feature>
<dbReference type="AlphaFoldDB" id="G0NJR8"/>
<dbReference type="InterPro" id="IPR036322">
    <property type="entry name" value="WD40_repeat_dom_sf"/>
</dbReference>
<evidence type="ECO:0000256" key="1">
    <source>
        <dbReference type="ARBA" id="ARBA00022574"/>
    </source>
</evidence>
<name>G0NJR8_CAEBE</name>
<keyword evidence="1 5" id="KW-0853">WD repeat</keyword>
<dbReference type="GO" id="GO:0008380">
    <property type="term" value="P:RNA splicing"/>
    <property type="evidence" value="ECO:0007669"/>
    <property type="project" value="UniProtKB-KW"/>
</dbReference>
<proteinExistence type="predicted"/>
<dbReference type="InParanoid" id="G0NJR8"/>
<sequence length="333" mass="36936">MMSQVIPAYQHSLVHRGHQQLPRTSSLTAPTMVLKGHGGEIYTAQFSSDGTILASAGYDQQIMLWNVFGDCENFSVLKGHKGAVMDLKFNADSSYLVSAGTDKCIRVWDMETGVCLRNFKSHSDIVNAVGVNRRGPQMICSASDDGTALVHDFRSKEAVKKFASKYQQTAVTFNDTTDNVICAGISNQIQVWDMFRDDVKYVLSGHRDTVTSLSVSHNGNFLLSNSMDCSLMKWDIRPFVPAQRFMTKFQGAVHNFEKNLLKCGWSPSDNYITSGSADRFAYVWDVNSRACVYKLPGHLGSVNSTDLHPTQPILLSAGSDKTIYLGELDLENY</sequence>
<protein>
    <submittedName>
        <fullName evidence="6">Uncharacterized protein</fullName>
    </submittedName>
</protein>
<keyword evidence="7" id="KW-1185">Reference proteome</keyword>
<keyword evidence="4" id="KW-0508">mRNA splicing</keyword>
<organism evidence="7">
    <name type="scientific">Caenorhabditis brenneri</name>
    <name type="common">Nematode worm</name>
    <dbReference type="NCBI Taxonomy" id="135651"/>
    <lineage>
        <taxon>Eukaryota</taxon>
        <taxon>Metazoa</taxon>
        <taxon>Ecdysozoa</taxon>
        <taxon>Nematoda</taxon>
        <taxon>Chromadorea</taxon>
        <taxon>Rhabditida</taxon>
        <taxon>Rhabditina</taxon>
        <taxon>Rhabditomorpha</taxon>
        <taxon>Rhabditoidea</taxon>
        <taxon>Rhabditidae</taxon>
        <taxon>Peloderinae</taxon>
        <taxon>Caenorhabditis</taxon>
    </lineage>
</organism>
<dbReference type="GO" id="GO:0071013">
    <property type="term" value="C:catalytic step 2 spliceosome"/>
    <property type="evidence" value="ECO:0007669"/>
    <property type="project" value="TreeGrafter"/>
</dbReference>
<dbReference type="InterPro" id="IPR019775">
    <property type="entry name" value="WD40_repeat_CS"/>
</dbReference>
<dbReference type="FunCoup" id="G0NJR8">
    <property type="interactions" value="3601"/>
</dbReference>
<feature type="repeat" description="WD" evidence="5">
    <location>
        <begin position="295"/>
        <end position="333"/>
    </location>
</feature>
<dbReference type="PANTHER" id="PTHR44006:SF4">
    <property type="entry name" value="WD_REPEATS_REGION DOMAIN-CONTAINING PROTEIN"/>
    <property type="match status" value="1"/>
</dbReference>
<accession>G0NJR8</accession>
<feature type="repeat" description="WD" evidence="5">
    <location>
        <begin position="34"/>
        <end position="67"/>
    </location>
</feature>
<dbReference type="PANTHER" id="PTHR44006">
    <property type="entry name" value="U5 SMALL NUCLEAR RIBONUCLEOPROTEIN 40 KDA PROTEIN"/>
    <property type="match status" value="1"/>
</dbReference>
<dbReference type="InterPro" id="IPR001680">
    <property type="entry name" value="WD40_rpt"/>
</dbReference>
<evidence type="ECO:0000313" key="6">
    <source>
        <dbReference type="EMBL" id="EGT32588.1"/>
    </source>
</evidence>
<dbReference type="PROSITE" id="PS50294">
    <property type="entry name" value="WD_REPEATS_REGION"/>
    <property type="match status" value="4"/>
</dbReference>
<dbReference type="SUPFAM" id="SSF50978">
    <property type="entry name" value="WD40 repeat-like"/>
    <property type="match status" value="1"/>
</dbReference>
<gene>
    <name evidence="6" type="ORF">CAEBREN_22710</name>
</gene>